<dbReference type="AlphaFoldDB" id="H6L1K6"/>
<dbReference type="eggNOG" id="ENOG50332K4">
    <property type="taxonomic scope" value="Bacteria"/>
</dbReference>
<name>H6L1K6_SAPGL</name>
<dbReference type="OrthoDB" id="595022at2"/>
<sequence>MGVGFTLGRIATEQFATFPEQLDANQKVDIVHAFKFMLKPDVRQLGIVTSFDFKQKKAVVMKISVSAHFQIGEEAWSDFESKNKVVFPKDFISNITGITIGISRGVLHTKNEHTEFSRYMLPLLDISKVITSELTFEFPPTT</sequence>
<gene>
    <name evidence="1" type="ordered locus">SGRA_1916</name>
</gene>
<evidence type="ECO:0000313" key="1">
    <source>
        <dbReference type="EMBL" id="AFC24650.1"/>
    </source>
</evidence>
<keyword evidence="2" id="KW-1185">Reference proteome</keyword>
<accession>H6L1K6</accession>
<organism evidence="1 2">
    <name type="scientific">Saprospira grandis (strain Lewin)</name>
    <dbReference type="NCBI Taxonomy" id="984262"/>
    <lineage>
        <taxon>Bacteria</taxon>
        <taxon>Pseudomonadati</taxon>
        <taxon>Bacteroidota</taxon>
        <taxon>Saprospiria</taxon>
        <taxon>Saprospirales</taxon>
        <taxon>Saprospiraceae</taxon>
        <taxon>Saprospira</taxon>
    </lineage>
</organism>
<proteinExistence type="predicted"/>
<protein>
    <submittedName>
        <fullName evidence="1">Uncharacterized protein</fullName>
    </submittedName>
</protein>
<dbReference type="STRING" id="984262.SGRA_1916"/>
<dbReference type="RefSeq" id="WP_015692273.1">
    <property type="nucleotide sequence ID" value="NC_016940.1"/>
</dbReference>
<dbReference type="Proteomes" id="UP000007519">
    <property type="component" value="Chromosome"/>
</dbReference>
<dbReference type="EMBL" id="CP002831">
    <property type="protein sequence ID" value="AFC24650.1"/>
    <property type="molecule type" value="Genomic_DNA"/>
</dbReference>
<reference evidence="1 2" key="1">
    <citation type="journal article" date="2012" name="Stand. Genomic Sci.">
        <title>Complete genome sequencing and analysis of Saprospira grandis str. Lewin, a predatory marine bacterium.</title>
        <authorList>
            <person name="Saw J.H."/>
            <person name="Yuryev A."/>
            <person name="Kanbe M."/>
            <person name="Hou S."/>
            <person name="Young A.G."/>
            <person name="Aizawa S."/>
            <person name="Alam M."/>
        </authorList>
    </citation>
    <scope>NUCLEOTIDE SEQUENCE [LARGE SCALE GENOMIC DNA]</scope>
    <source>
        <strain evidence="1 2">Lewin</strain>
    </source>
</reference>
<evidence type="ECO:0000313" key="2">
    <source>
        <dbReference type="Proteomes" id="UP000007519"/>
    </source>
</evidence>
<dbReference type="KEGG" id="sgn:SGRA_1916"/>
<dbReference type="HOGENOM" id="CLU_147230_0_0_10"/>